<evidence type="ECO:0000313" key="1">
    <source>
        <dbReference type="EMBL" id="QIL47660.1"/>
    </source>
</evidence>
<organism evidence="1 2">
    <name type="scientific">Vagococcus hydrophili</name>
    <dbReference type="NCBI Taxonomy" id="2714947"/>
    <lineage>
        <taxon>Bacteria</taxon>
        <taxon>Bacillati</taxon>
        <taxon>Bacillota</taxon>
        <taxon>Bacilli</taxon>
        <taxon>Lactobacillales</taxon>
        <taxon>Enterococcaceae</taxon>
        <taxon>Vagococcus</taxon>
    </lineage>
</organism>
<proteinExistence type="predicted"/>
<dbReference type="Proteomes" id="UP000501747">
    <property type="component" value="Chromosome"/>
</dbReference>
<dbReference type="KEGG" id="vhy:G7082_03450"/>
<evidence type="ECO:0000313" key="2">
    <source>
        <dbReference type="Proteomes" id="UP000501747"/>
    </source>
</evidence>
<protein>
    <recommendedName>
        <fullName evidence="3">MaoC-like domain-containing protein</fullName>
    </recommendedName>
</protein>
<evidence type="ECO:0008006" key="3">
    <source>
        <dbReference type="Google" id="ProtNLM"/>
    </source>
</evidence>
<reference evidence="1 2" key="1">
    <citation type="submission" date="2020-03" db="EMBL/GenBank/DDBJ databases">
        <title>Vagococcus sp. nov., isolated from beetles.</title>
        <authorList>
            <person name="Hyun D.-W."/>
            <person name="Bae J.-W."/>
        </authorList>
    </citation>
    <scope>NUCLEOTIDE SEQUENCE [LARGE SCALE GENOMIC DNA]</scope>
    <source>
        <strain evidence="1 2">HDW17B</strain>
    </source>
</reference>
<dbReference type="EMBL" id="CP049887">
    <property type="protein sequence ID" value="QIL47660.1"/>
    <property type="molecule type" value="Genomic_DNA"/>
</dbReference>
<dbReference type="InterPro" id="IPR029069">
    <property type="entry name" value="HotDog_dom_sf"/>
</dbReference>
<dbReference type="SUPFAM" id="SSF54637">
    <property type="entry name" value="Thioesterase/thiol ester dehydrase-isomerase"/>
    <property type="match status" value="1"/>
</dbReference>
<dbReference type="RefSeq" id="WP_166033832.1">
    <property type="nucleotide sequence ID" value="NZ_CP049887.1"/>
</dbReference>
<gene>
    <name evidence="1" type="ORF">G7082_03450</name>
</gene>
<keyword evidence="2" id="KW-1185">Reference proteome</keyword>
<sequence>MPDVSQRSTLKKIASFSFTQEDILAYRNFSMDLNPIHLEGVVFGIQLMATIENHLLNYLRCPIFNNLSYYYLDKVYANDTIDLYLDEYSHDFTVCSLDKTIGKGKISIE</sequence>
<accession>A0A6G8ARP4</accession>
<name>A0A6G8ARP4_9ENTE</name>
<dbReference type="AlphaFoldDB" id="A0A6G8ARP4"/>